<dbReference type="EMBL" id="JANPWB010000015">
    <property type="protein sequence ID" value="KAJ1093777.1"/>
    <property type="molecule type" value="Genomic_DNA"/>
</dbReference>
<reference evidence="1" key="1">
    <citation type="journal article" date="2022" name="bioRxiv">
        <title>Sequencing and chromosome-scale assembly of the giantPleurodeles waltlgenome.</title>
        <authorList>
            <person name="Brown T."/>
            <person name="Elewa A."/>
            <person name="Iarovenko S."/>
            <person name="Subramanian E."/>
            <person name="Araus A.J."/>
            <person name="Petzold A."/>
            <person name="Susuki M."/>
            <person name="Suzuki K.-i.T."/>
            <person name="Hayashi T."/>
            <person name="Toyoda A."/>
            <person name="Oliveira C."/>
            <person name="Osipova E."/>
            <person name="Leigh N.D."/>
            <person name="Simon A."/>
            <person name="Yun M.H."/>
        </authorList>
    </citation>
    <scope>NUCLEOTIDE SEQUENCE</scope>
    <source>
        <strain evidence="1">20211129_DDA</strain>
        <tissue evidence="1">Liver</tissue>
    </source>
</reference>
<keyword evidence="2" id="KW-1185">Reference proteome</keyword>
<sequence length="101" mass="11685">MRQGLAAQVSGLHGTKDGYYSRNTDIDNLLHDIDLEKVDEYIYDPQEIWETDFLDEDLKQPSSSKVIKDPSSADMFNPTRIIHPSGPDWWPMDHITSFIKF</sequence>
<proteinExistence type="predicted"/>
<evidence type="ECO:0000313" key="1">
    <source>
        <dbReference type="EMBL" id="KAJ1093777.1"/>
    </source>
</evidence>
<gene>
    <name evidence="1" type="ORF">NDU88_006869</name>
</gene>
<dbReference type="Proteomes" id="UP001066276">
    <property type="component" value="Chromosome 11"/>
</dbReference>
<name>A0AAV7LQE5_PLEWA</name>
<evidence type="ECO:0000313" key="2">
    <source>
        <dbReference type="Proteomes" id="UP001066276"/>
    </source>
</evidence>
<dbReference type="AlphaFoldDB" id="A0AAV7LQE5"/>
<accession>A0AAV7LQE5</accession>
<protein>
    <submittedName>
        <fullName evidence="1">Uncharacterized protein</fullName>
    </submittedName>
</protein>
<comment type="caution">
    <text evidence="1">The sequence shown here is derived from an EMBL/GenBank/DDBJ whole genome shotgun (WGS) entry which is preliminary data.</text>
</comment>
<organism evidence="1 2">
    <name type="scientific">Pleurodeles waltl</name>
    <name type="common">Iberian ribbed newt</name>
    <dbReference type="NCBI Taxonomy" id="8319"/>
    <lineage>
        <taxon>Eukaryota</taxon>
        <taxon>Metazoa</taxon>
        <taxon>Chordata</taxon>
        <taxon>Craniata</taxon>
        <taxon>Vertebrata</taxon>
        <taxon>Euteleostomi</taxon>
        <taxon>Amphibia</taxon>
        <taxon>Batrachia</taxon>
        <taxon>Caudata</taxon>
        <taxon>Salamandroidea</taxon>
        <taxon>Salamandridae</taxon>
        <taxon>Pleurodelinae</taxon>
        <taxon>Pleurodeles</taxon>
    </lineage>
</organism>